<dbReference type="SUPFAM" id="SSF53613">
    <property type="entry name" value="Ribokinase-like"/>
    <property type="match status" value="1"/>
</dbReference>
<sequence>MRIAVVGDTLLDVDMTGSADRLSPDAPVPVVSVEGSVARAGGAGLVATLLARDGAAVRLVTALGEDRRAGELRALLEGAPRGAIEVVAAPSGAATPVKTRVRAAGQSIVRLDDGCDVPEPPRATPAMLAALEDVDAVVVADYGRGVTADPRLRAALERAGRRVPLVWDPHPRGTAPVASAAVVTPNLTEALSAAGTSGRGVSAAAEAAEALVSRWGVASVLVTLGARGALLASRGAGAAHVVPVAAVAAADTCGAGDRLSAALATALASGAAPAEAAARAAAAAARFLASGGVGSLAAPAGPLPMGGASDALALAGAVRAEGGTVVATGGCFDLLHAGHARTLAAARGLGDCLIVCLNSDDSVRRLKGPERPIMSEADRRDLLMALQCVDAVVVFDEDTPEEVLRRIRPDIWVKGGDYVAADLPETAVLREWGGRTMTVPYHPGRSTTRLAGALARVG</sequence>
<dbReference type="GO" id="GO:0005829">
    <property type="term" value="C:cytosol"/>
    <property type="evidence" value="ECO:0007669"/>
    <property type="project" value="TreeGrafter"/>
</dbReference>
<evidence type="ECO:0000256" key="4">
    <source>
        <dbReference type="ARBA" id="ARBA00023268"/>
    </source>
</evidence>
<dbReference type="InterPro" id="IPR002173">
    <property type="entry name" value="Carboh/pur_kinase_PfkB_CS"/>
</dbReference>
<organism evidence="8 9">
    <name type="scientific">Microbacterium album</name>
    <dbReference type="NCBI Taxonomy" id="2053191"/>
    <lineage>
        <taxon>Bacteria</taxon>
        <taxon>Bacillati</taxon>
        <taxon>Actinomycetota</taxon>
        <taxon>Actinomycetes</taxon>
        <taxon>Micrococcales</taxon>
        <taxon>Microbacteriaceae</taxon>
        <taxon>Microbacterium</taxon>
    </lineage>
</organism>
<dbReference type="Proteomes" id="UP000657592">
    <property type="component" value="Unassembled WGS sequence"/>
</dbReference>
<reference evidence="8" key="2">
    <citation type="submission" date="2020-09" db="EMBL/GenBank/DDBJ databases">
        <authorList>
            <person name="Sun Q."/>
            <person name="Zhou Y."/>
        </authorList>
    </citation>
    <scope>NUCLEOTIDE SEQUENCE</scope>
    <source>
        <strain evidence="8">CGMCC 1.15794</strain>
    </source>
</reference>
<dbReference type="Gene3D" id="3.40.50.620">
    <property type="entry name" value="HUPs"/>
    <property type="match status" value="1"/>
</dbReference>
<gene>
    <name evidence="8" type="ORF">GCM10010921_20990</name>
</gene>
<feature type="domain" description="Carbohydrate kinase PfkB" evidence="6">
    <location>
        <begin position="3"/>
        <end position="295"/>
    </location>
</feature>
<evidence type="ECO:0000259" key="6">
    <source>
        <dbReference type="Pfam" id="PF00294"/>
    </source>
</evidence>
<dbReference type="InterPro" id="IPR004821">
    <property type="entry name" value="Cyt_trans-like"/>
</dbReference>
<dbReference type="SUPFAM" id="SSF52374">
    <property type="entry name" value="Nucleotidylyl transferase"/>
    <property type="match status" value="1"/>
</dbReference>
<protein>
    <submittedName>
        <fullName evidence="8">Bifunctional protein HldE</fullName>
    </submittedName>
</protein>
<dbReference type="Pfam" id="PF01467">
    <property type="entry name" value="CTP_transf_like"/>
    <property type="match status" value="1"/>
</dbReference>
<reference evidence="8" key="1">
    <citation type="journal article" date="2014" name="Int. J. Syst. Evol. Microbiol.">
        <title>Complete genome sequence of Corynebacterium casei LMG S-19264T (=DSM 44701T), isolated from a smear-ripened cheese.</title>
        <authorList>
            <consortium name="US DOE Joint Genome Institute (JGI-PGF)"/>
            <person name="Walter F."/>
            <person name="Albersmeier A."/>
            <person name="Kalinowski J."/>
            <person name="Ruckert C."/>
        </authorList>
    </citation>
    <scope>NUCLEOTIDE SEQUENCE</scope>
    <source>
        <strain evidence="8">CGMCC 1.15794</strain>
    </source>
</reference>
<keyword evidence="9" id="KW-1185">Reference proteome</keyword>
<comment type="pathway">
    <text evidence="1">Bacterial outer membrane biogenesis; LPS core biosynthesis.</text>
</comment>
<dbReference type="InterPro" id="IPR029056">
    <property type="entry name" value="Ribokinase-like"/>
</dbReference>
<dbReference type="PANTHER" id="PTHR46969">
    <property type="entry name" value="BIFUNCTIONAL PROTEIN HLDE"/>
    <property type="match status" value="1"/>
</dbReference>
<dbReference type="NCBIfam" id="TIGR00125">
    <property type="entry name" value="cyt_tran_rel"/>
    <property type="match status" value="1"/>
</dbReference>
<comment type="caution">
    <text evidence="8">The sequence shown here is derived from an EMBL/GenBank/DDBJ whole genome shotgun (WGS) entry which is preliminary data.</text>
</comment>
<evidence type="ECO:0000256" key="3">
    <source>
        <dbReference type="ARBA" id="ARBA00022777"/>
    </source>
</evidence>
<dbReference type="Gene3D" id="3.40.1190.20">
    <property type="match status" value="1"/>
</dbReference>
<feature type="domain" description="Cytidyltransferase-like" evidence="7">
    <location>
        <begin position="328"/>
        <end position="430"/>
    </location>
</feature>
<proteinExistence type="predicted"/>
<dbReference type="GO" id="GO:0033785">
    <property type="term" value="F:heptose 7-phosphate kinase activity"/>
    <property type="evidence" value="ECO:0007669"/>
    <property type="project" value="TreeGrafter"/>
</dbReference>
<evidence type="ECO:0000256" key="1">
    <source>
        <dbReference type="ARBA" id="ARBA00004713"/>
    </source>
</evidence>
<dbReference type="InterPro" id="IPR011611">
    <property type="entry name" value="PfkB_dom"/>
</dbReference>
<dbReference type="InterPro" id="IPR014729">
    <property type="entry name" value="Rossmann-like_a/b/a_fold"/>
</dbReference>
<evidence type="ECO:0000313" key="8">
    <source>
        <dbReference type="EMBL" id="GGH45530.1"/>
    </source>
</evidence>
<dbReference type="AlphaFoldDB" id="A0A917IEQ6"/>
<evidence type="ECO:0000259" key="7">
    <source>
        <dbReference type="Pfam" id="PF01467"/>
    </source>
</evidence>
<dbReference type="PANTHER" id="PTHR46969:SF1">
    <property type="entry name" value="BIFUNCTIONAL PROTEIN HLDE"/>
    <property type="match status" value="1"/>
</dbReference>
<evidence type="ECO:0000256" key="2">
    <source>
        <dbReference type="ARBA" id="ARBA00022679"/>
    </source>
</evidence>
<keyword evidence="4" id="KW-0511">Multifunctional enzyme</keyword>
<dbReference type="Pfam" id="PF00294">
    <property type="entry name" value="PfkB"/>
    <property type="match status" value="1"/>
</dbReference>
<accession>A0A917IEQ6</accession>
<dbReference type="GO" id="GO:0033786">
    <property type="term" value="F:heptose-1-phosphate adenylyltransferase activity"/>
    <property type="evidence" value="ECO:0007669"/>
    <property type="project" value="TreeGrafter"/>
</dbReference>
<evidence type="ECO:0000313" key="9">
    <source>
        <dbReference type="Proteomes" id="UP000657592"/>
    </source>
</evidence>
<evidence type="ECO:0000256" key="5">
    <source>
        <dbReference type="ARBA" id="ARBA00023277"/>
    </source>
</evidence>
<dbReference type="EMBL" id="BMJY01000008">
    <property type="protein sequence ID" value="GGH45530.1"/>
    <property type="molecule type" value="Genomic_DNA"/>
</dbReference>
<dbReference type="PROSITE" id="PS00584">
    <property type="entry name" value="PFKB_KINASES_2"/>
    <property type="match status" value="1"/>
</dbReference>
<keyword evidence="3" id="KW-0418">Kinase</keyword>
<keyword evidence="5" id="KW-0119">Carbohydrate metabolism</keyword>
<keyword evidence="2" id="KW-0808">Transferase</keyword>
<dbReference type="RefSeq" id="WP_188756237.1">
    <property type="nucleotide sequence ID" value="NZ_BMJY01000008.1"/>
</dbReference>
<name>A0A917IEQ6_9MICO</name>